<dbReference type="InterPro" id="IPR017850">
    <property type="entry name" value="Alkaline_phosphatase_core_sf"/>
</dbReference>
<accession>A0A8C5RPK2</accession>
<evidence type="ECO:0000313" key="8">
    <source>
        <dbReference type="Proteomes" id="UP000694406"/>
    </source>
</evidence>
<keyword evidence="4" id="KW-0378">Hydrolase</keyword>
<evidence type="ECO:0000256" key="1">
    <source>
        <dbReference type="ARBA" id="ARBA00001913"/>
    </source>
</evidence>
<dbReference type="Proteomes" id="UP000694406">
    <property type="component" value="Unplaced"/>
</dbReference>
<proteinExistence type="inferred from homology"/>
<dbReference type="SUPFAM" id="SSF53649">
    <property type="entry name" value="Alkaline phosphatase-like"/>
    <property type="match status" value="1"/>
</dbReference>
<dbReference type="AlphaFoldDB" id="A0A8C5RPK2"/>
<evidence type="ECO:0000256" key="5">
    <source>
        <dbReference type="ARBA" id="ARBA00022837"/>
    </source>
</evidence>
<dbReference type="InterPro" id="IPR024607">
    <property type="entry name" value="Sulfatase_CS"/>
</dbReference>
<reference evidence="7" key="1">
    <citation type="submission" date="2025-08" db="UniProtKB">
        <authorList>
            <consortium name="Ensembl"/>
        </authorList>
    </citation>
    <scope>IDENTIFICATION</scope>
</reference>
<dbReference type="Ensembl" id="ENSLLTT00000005908.1">
    <property type="protein sequence ID" value="ENSLLTP00000005678.1"/>
    <property type="gene ID" value="ENSLLTG00000004336.1"/>
</dbReference>
<sequence length="300" mass="33664">VYSVADLQTSHRTLFCIFAWMVPFLFSQTYGINASRPNILLITADDLGYGNLGCFGNDTIRIPNIVQLAKEGVKLTQHIAAASICTPSRAAFLTGRYPIRSGMMCQIKGRVLIWTGASGGLPANETTFAKLLQQKGYATGIIGKWHQGVNCESRNDQCHHPLKHGFDYFYGTPFTLINECQCNKDLEVDVHLLALHRDDCLFSVYSSSDKDNYFRQMCLSVWATVAETYWDFQTENLFDICWKSSRLGSHNLDIGERALKDVQSKVTQSLSFIVRNKWTLLNSFSEVLPAKVCQSLAGSY</sequence>
<keyword evidence="8" id="KW-1185">Reference proteome</keyword>
<dbReference type="Pfam" id="PF00884">
    <property type="entry name" value="Sulfatase"/>
    <property type="match status" value="1"/>
</dbReference>
<dbReference type="PANTHER" id="PTHR42693">
    <property type="entry name" value="ARYLSULFATASE FAMILY MEMBER"/>
    <property type="match status" value="1"/>
</dbReference>
<dbReference type="PANTHER" id="PTHR42693:SF5">
    <property type="entry name" value="ARYLSULFATASE D"/>
    <property type="match status" value="1"/>
</dbReference>
<dbReference type="GO" id="GO:0004065">
    <property type="term" value="F:arylsulfatase activity"/>
    <property type="evidence" value="ECO:0007669"/>
    <property type="project" value="TreeGrafter"/>
</dbReference>
<comment type="cofactor">
    <cofactor evidence="1">
        <name>Ca(2+)</name>
        <dbReference type="ChEBI" id="CHEBI:29108"/>
    </cofactor>
</comment>
<dbReference type="GO" id="GO:0046872">
    <property type="term" value="F:metal ion binding"/>
    <property type="evidence" value="ECO:0007669"/>
    <property type="project" value="UniProtKB-KW"/>
</dbReference>
<feature type="domain" description="Sulfatase N-terminal" evidence="6">
    <location>
        <begin position="37"/>
        <end position="179"/>
    </location>
</feature>
<dbReference type="PROSITE" id="PS00523">
    <property type="entry name" value="SULFATASE_1"/>
    <property type="match status" value="1"/>
</dbReference>
<dbReference type="InterPro" id="IPR050738">
    <property type="entry name" value="Sulfatase"/>
</dbReference>
<reference evidence="7" key="2">
    <citation type="submission" date="2025-09" db="UniProtKB">
        <authorList>
            <consortium name="Ensembl"/>
        </authorList>
    </citation>
    <scope>IDENTIFICATION</scope>
</reference>
<name>A0A8C5RPK2_LATLA</name>
<dbReference type="GeneTree" id="ENSGT00940000161140"/>
<evidence type="ECO:0000256" key="3">
    <source>
        <dbReference type="ARBA" id="ARBA00022723"/>
    </source>
</evidence>
<dbReference type="PROSITE" id="PS00149">
    <property type="entry name" value="SULFATASE_2"/>
    <property type="match status" value="1"/>
</dbReference>
<keyword evidence="3" id="KW-0479">Metal-binding</keyword>
<evidence type="ECO:0000256" key="4">
    <source>
        <dbReference type="ARBA" id="ARBA00022801"/>
    </source>
</evidence>
<dbReference type="FunFam" id="3.40.720.10:FF:000233">
    <property type="entry name" value="Predicted protein"/>
    <property type="match status" value="1"/>
</dbReference>
<protein>
    <recommendedName>
        <fullName evidence="6">Sulfatase N-terminal domain-containing protein</fullName>
    </recommendedName>
</protein>
<dbReference type="Gene3D" id="3.40.720.10">
    <property type="entry name" value="Alkaline Phosphatase, subunit A"/>
    <property type="match status" value="1"/>
</dbReference>
<comment type="similarity">
    <text evidence="2">Belongs to the sulfatase family.</text>
</comment>
<organism evidence="7 8">
    <name type="scientific">Laticauda laticaudata</name>
    <name type="common">Blue-ringed sea krait</name>
    <name type="synonym">Blue-lipped sea krait</name>
    <dbReference type="NCBI Taxonomy" id="8630"/>
    <lineage>
        <taxon>Eukaryota</taxon>
        <taxon>Metazoa</taxon>
        <taxon>Chordata</taxon>
        <taxon>Craniata</taxon>
        <taxon>Vertebrata</taxon>
        <taxon>Euteleostomi</taxon>
        <taxon>Lepidosauria</taxon>
        <taxon>Squamata</taxon>
        <taxon>Bifurcata</taxon>
        <taxon>Unidentata</taxon>
        <taxon>Episquamata</taxon>
        <taxon>Toxicofera</taxon>
        <taxon>Serpentes</taxon>
        <taxon>Colubroidea</taxon>
        <taxon>Elapidae</taxon>
        <taxon>Laticaudinae</taxon>
        <taxon>Laticauda</taxon>
    </lineage>
</organism>
<evidence type="ECO:0000313" key="7">
    <source>
        <dbReference type="Ensembl" id="ENSLLTP00000005678.1"/>
    </source>
</evidence>
<dbReference type="InterPro" id="IPR000917">
    <property type="entry name" value="Sulfatase_N"/>
</dbReference>
<evidence type="ECO:0000259" key="6">
    <source>
        <dbReference type="Pfam" id="PF00884"/>
    </source>
</evidence>
<evidence type="ECO:0000256" key="2">
    <source>
        <dbReference type="ARBA" id="ARBA00008779"/>
    </source>
</evidence>
<keyword evidence="5" id="KW-0106">Calcium</keyword>